<gene>
    <name evidence="1" type="ORF">AO064_29240</name>
</gene>
<reference evidence="1 2" key="1">
    <citation type="submission" date="2015-09" db="EMBL/GenBank/DDBJ databases">
        <title>Genome sequence of Pseudomonas marginalis ICMP 3553.</title>
        <authorList>
            <person name="Visnovsky S."/>
            <person name="Lu A."/>
            <person name="Panda P."/>
            <person name="Pitman A."/>
        </authorList>
    </citation>
    <scope>NUCLEOTIDE SEQUENCE [LARGE SCALE GENOMIC DNA]</scope>
    <source>
        <strain evidence="1 2">ICMP 3553</strain>
    </source>
</reference>
<sequence length="59" mass="6841">MPTLPTRFNAWLNSTPTRFPMHWISCNCLVPYLRIAYALDEDSLRQACAAIHRFCVATR</sequence>
<proteinExistence type="predicted"/>
<dbReference type="Proteomes" id="UP000077563">
    <property type="component" value="Unassembled WGS sequence"/>
</dbReference>
<dbReference type="EMBL" id="LKEG01000062">
    <property type="protein sequence ID" value="OAJ45519.1"/>
    <property type="molecule type" value="Genomic_DNA"/>
</dbReference>
<evidence type="ECO:0000313" key="2">
    <source>
        <dbReference type="Proteomes" id="UP000077563"/>
    </source>
</evidence>
<accession>A0A9X5QGK0</accession>
<dbReference type="AlphaFoldDB" id="A0A9X5QGK0"/>
<organism evidence="1 2">
    <name type="scientific">Pseudomonas marginalis</name>
    <name type="common">Pseudomonas panacis</name>
    <dbReference type="NCBI Taxonomy" id="298"/>
    <lineage>
        <taxon>Bacteria</taxon>
        <taxon>Pseudomonadati</taxon>
        <taxon>Pseudomonadota</taxon>
        <taxon>Gammaproteobacteria</taxon>
        <taxon>Pseudomonadales</taxon>
        <taxon>Pseudomonadaceae</taxon>
        <taxon>Pseudomonas</taxon>
    </lineage>
</organism>
<comment type="caution">
    <text evidence="1">The sequence shown here is derived from an EMBL/GenBank/DDBJ whole genome shotgun (WGS) entry which is preliminary data.</text>
</comment>
<name>A0A9X5QGK0_PSEMA</name>
<protein>
    <submittedName>
        <fullName evidence="1">Uncharacterized protein</fullName>
    </submittedName>
</protein>
<evidence type="ECO:0000313" key="1">
    <source>
        <dbReference type="EMBL" id="OAJ45519.1"/>
    </source>
</evidence>